<proteinExistence type="predicted"/>
<evidence type="ECO:0000313" key="1">
    <source>
        <dbReference type="EMBL" id="GAF77669.1"/>
    </source>
</evidence>
<dbReference type="AlphaFoldDB" id="X0S9H7"/>
<organism evidence="1">
    <name type="scientific">marine sediment metagenome</name>
    <dbReference type="NCBI Taxonomy" id="412755"/>
    <lineage>
        <taxon>unclassified sequences</taxon>
        <taxon>metagenomes</taxon>
        <taxon>ecological metagenomes</taxon>
    </lineage>
</organism>
<gene>
    <name evidence="1" type="ORF">S01H1_03452</name>
</gene>
<protein>
    <submittedName>
        <fullName evidence="1">Uncharacterized protein</fullName>
    </submittedName>
</protein>
<comment type="caution">
    <text evidence="1">The sequence shown here is derived from an EMBL/GenBank/DDBJ whole genome shotgun (WGS) entry which is preliminary data.</text>
</comment>
<name>X0S9H7_9ZZZZ</name>
<reference evidence="1" key="1">
    <citation type="journal article" date="2014" name="Front. Microbiol.">
        <title>High frequency of phylogenetically diverse reductive dehalogenase-homologous genes in deep subseafloor sedimentary metagenomes.</title>
        <authorList>
            <person name="Kawai M."/>
            <person name="Futagami T."/>
            <person name="Toyoda A."/>
            <person name="Takaki Y."/>
            <person name="Nishi S."/>
            <person name="Hori S."/>
            <person name="Arai W."/>
            <person name="Tsubouchi T."/>
            <person name="Morono Y."/>
            <person name="Uchiyama I."/>
            <person name="Ito T."/>
            <person name="Fujiyama A."/>
            <person name="Inagaki F."/>
            <person name="Takami H."/>
        </authorList>
    </citation>
    <scope>NUCLEOTIDE SEQUENCE</scope>
    <source>
        <strain evidence="1">Expedition CK06-06</strain>
    </source>
</reference>
<sequence>MLHKYKDLITILNTTKTGGYYADATSDELEYLFTHGWRKGVLVIAIDNYTRKLDVIEFKIQNEMNTRKNDKFIRGLKNSRDKLLLKYTKRKSELKLIKDEE</sequence>
<accession>X0S9H7</accession>
<dbReference type="EMBL" id="BARS01001881">
    <property type="protein sequence ID" value="GAF77669.1"/>
    <property type="molecule type" value="Genomic_DNA"/>
</dbReference>